<feature type="transmembrane region" description="Helical" evidence="7">
    <location>
        <begin position="1519"/>
        <end position="1542"/>
    </location>
</feature>
<evidence type="ECO:0000256" key="3">
    <source>
        <dbReference type="ARBA" id="ARBA00022737"/>
    </source>
</evidence>
<dbReference type="SMART" id="SM00409">
    <property type="entry name" value="IG"/>
    <property type="match status" value="6"/>
</dbReference>
<feature type="transmembrane region" description="Helical" evidence="7">
    <location>
        <begin position="2015"/>
        <end position="2033"/>
    </location>
</feature>
<feature type="region of interest" description="Disordered" evidence="6">
    <location>
        <begin position="1832"/>
        <end position="1857"/>
    </location>
</feature>
<feature type="region of interest" description="Disordered" evidence="6">
    <location>
        <begin position="1410"/>
        <end position="1451"/>
    </location>
</feature>
<feature type="compositionally biased region" description="Basic and acidic residues" evidence="6">
    <location>
        <begin position="1359"/>
        <end position="1373"/>
    </location>
</feature>
<dbReference type="PANTHER" id="PTHR13817">
    <property type="entry name" value="TITIN"/>
    <property type="match status" value="1"/>
</dbReference>
<dbReference type="GO" id="GO:0016020">
    <property type="term" value="C:membrane"/>
    <property type="evidence" value="ECO:0007669"/>
    <property type="project" value="UniProtKB-SubCell"/>
</dbReference>
<dbReference type="KEGG" id="ovi:T265_02573"/>
<feature type="transmembrane region" description="Helical" evidence="7">
    <location>
        <begin position="2522"/>
        <end position="2544"/>
    </location>
</feature>
<reference evidence="11 12" key="1">
    <citation type="submission" date="2013-11" db="EMBL/GenBank/DDBJ databases">
        <title>Opisthorchis viverrini - life in the bile duct.</title>
        <authorList>
            <person name="Young N.D."/>
            <person name="Nagarajan N."/>
            <person name="Lin S.J."/>
            <person name="Korhonen P.K."/>
            <person name="Jex A.R."/>
            <person name="Hall R.S."/>
            <person name="Safavi-Hemami H."/>
            <person name="Kaewkong W."/>
            <person name="Bertrand D."/>
            <person name="Gao S."/>
            <person name="Seet Q."/>
            <person name="Wongkham S."/>
            <person name="Teh B.T."/>
            <person name="Wongkham C."/>
            <person name="Intapan P.M."/>
            <person name="Maleewong W."/>
            <person name="Yang X."/>
            <person name="Hu M."/>
            <person name="Wang Z."/>
            <person name="Hofmann A."/>
            <person name="Sternberg P.W."/>
            <person name="Tan P."/>
            <person name="Wang J."/>
            <person name="Gasser R.B."/>
        </authorList>
    </citation>
    <scope>NUCLEOTIDE SEQUENCE [LARGE SCALE GENOMIC DNA]</scope>
</reference>
<evidence type="ECO:0000313" key="12">
    <source>
        <dbReference type="Proteomes" id="UP000054324"/>
    </source>
</evidence>
<protein>
    <recommendedName>
        <fullName evidence="13">Neuroglian</fullName>
    </recommendedName>
</protein>
<dbReference type="InterPro" id="IPR008952">
    <property type="entry name" value="Tetraspanin_EC2_sf"/>
</dbReference>
<dbReference type="SMART" id="SM00408">
    <property type="entry name" value="IGc2"/>
    <property type="match status" value="6"/>
</dbReference>
<dbReference type="OrthoDB" id="5985669at2759"/>
<gene>
    <name evidence="11" type="ORF">T265_02573</name>
</gene>
<feature type="region of interest" description="Disordered" evidence="6">
    <location>
        <begin position="1308"/>
        <end position="1391"/>
    </location>
</feature>
<dbReference type="PANTHER" id="PTHR13817:SF166">
    <property type="entry name" value="NEURONAL IGCAM-RELATED"/>
    <property type="match status" value="1"/>
</dbReference>
<dbReference type="CDD" id="cd00063">
    <property type="entry name" value="FN3"/>
    <property type="match status" value="3"/>
</dbReference>
<dbReference type="InterPro" id="IPR050964">
    <property type="entry name" value="Striated_Muscle_Regulatory"/>
</dbReference>
<dbReference type="InterPro" id="IPR013098">
    <property type="entry name" value="Ig_I-set"/>
</dbReference>
<feature type="transmembrane region" description="Helical" evidence="7">
    <location>
        <begin position="1462"/>
        <end position="1485"/>
    </location>
</feature>
<dbReference type="Gene3D" id="1.10.1450.10">
    <property type="entry name" value="Tetraspanin"/>
    <property type="match status" value="1"/>
</dbReference>
<proteinExistence type="predicted"/>
<feature type="transmembrane region" description="Helical" evidence="7">
    <location>
        <begin position="2098"/>
        <end position="2116"/>
    </location>
</feature>
<keyword evidence="5 7" id="KW-0472">Membrane</keyword>
<dbReference type="RefSeq" id="XP_009165116.1">
    <property type="nucleotide sequence ID" value="XM_009166852.1"/>
</dbReference>
<dbReference type="InterPro" id="IPR007110">
    <property type="entry name" value="Ig-like_dom"/>
</dbReference>
<organism evidence="11 12">
    <name type="scientific">Opisthorchis viverrini</name>
    <name type="common">Southeast Asian liver fluke</name>
    <dbReference type="NCBI Taxonomy" id="6198"/>
    <lineage>
        <taxon>Eukaryota</taxon>
        <taxon>Metazoa</taxon>
        <taxon>Spiralia</taxon>
        <taxon>Lophotrochozoa</taxon>
        <taxon>Platyhelminthes</taxon>
        <taxon>Trematoda</taxon>
        <taxon>Digenea</taxon>
        <taxon>Opisthorchiida</taxon>
        <taxon>Opisthorchiata</taxon>
        <taxon>Opisthorchiidae</taxon>
        <taxon>Opisthorchis</taxon>
    </lineage>
</organism>
<dbReference type="InterPro" id="IPR036179">
    <property type="entry name" value="Ig-like_dom_sf"/>
</dbReference>
<feature type="transmembrane region" description="Helical" evidence="7">
    <location>
        <begin position="2073"/>
        <end position="2091"/>
    </location>
</feature>
<dbReference type="InterPro" id="IPR012858">
    <property type="entry name" value="DC_STAMP-like"/>
</dbReference>
<dbReference type="SUPFAM" id="SSF48726">
    <property type="entry name" value="Immunoglobulin"/>
    <property type="match status" value="6"/>
</dbReference>
<dbReference type="Pfam" id="PF13927">
    <property type="entry name" value="Ig_3"/>
    <property type="match status" value="4"/>
</dbReference>
<keyword evidence="12" id="KW-1185">Reference proteome</keyword>
<dbReference type="Pfam" id="PF00335">
    <property type="entry name" value="Tetraspanin"/>
    <property type="match status" value="1"/>
</dbReference>
<dbReference type="Pfam" id="PF07679">
    <property type="entry name" value="I-set"/>
    <property type="match status" value="2"/>
</dbReference>
<evidence type="ECO:0000256" key="4">
    <source>
        <dbReference type="ARBA" id="ARBA00022989"/>
    </source>
</evidence>
<dbReference type="InterPro" id="IPR003961">
    <property type="entry name" value="FN3_dom"/>
</dbReference>
<dbReference type="PROSITE" id="PS50853">
    <property type="entry name" value="FN3"/>
    <property type="match status" value="3"/>
</dbReference>
<dbReference type="InterPro" id="IPR018499">
    <property type="entry name" value="Tetraspanin/Peripherin"/>
</dbReference>
<dbReference type="InterPro" id="IPR003599">
    <property type="entry name" value="Ig_sub"/>
</dbReference>
<dbReference type="Proteomes" id="UP000054324">
    <property type="component" value="Unassembled WGS sequence"/>
</dbReference>
<feature type="domain" description="Fibronectin type-III" evidence="10">
    <location>
        <begin position="1150"/>
        <end position="1243"/>
    </location>
</feature>
<feature type="transmembrane region" description="Helical" evidence="7">
    <location>
        <begin position="1256"/>
        <end position="1277"/>
    </location>
</feature>
<sequence>MLTTGFAGNTLIFLLVLGWSLSITFPPSFTQLPPRNAVFNPGEAILLPCVAIGAPAPKYTWFKNGKYFNWAANTGRYTKWPDQGTLVIARPGTDDDGIYQCYASNQFGIAQSNTVNVRRAELGDFERVETKTMYVRYGDSVMLRCNVPLGYPPPVVTWQTKKYSQIQYIKETNRRATDINGYLYIAAAIEEDHDTLYTCVANNEVTRYQTNGPSYLIKVFGTQTNYPVKPLYNTPRTEVVTAGDILRLKCIFAGYPPPQYTWYKDGKEPIELPNVNVKNLGTMLEINPVSVEAAGEYRCQVTNEQTRVTGNMQYTVRVHVRPTFVDKPQDTTVPVNGSVIFTCTATGDPAPQIRWTVNGQDPSAYLDGVRKTLQGNVMHLYNLTVKDTAVIQCNASNAFGYDFVNAYLNVMREPPYFIKPPQAEQRVVDGHEVIIHCQTFSAPKALISWTKDGRPISGGRYRSLITGDLKISSVAITDSGVYECTATNPFGSRKASGRLLVRRRTSIVLAPIDTQVYEDQVVKFVCTAETDPMELQNLEITWYKDDNLIEPSLTPRIQQIWFDYSLVLSGAQPRDTGQYRCNASNGLDYAVASASLLVQGRPEKAIRVEVNCAEFIKDELALVSWYPGSDNYAPIMEYIVEYSTQYERDTWYPAEIFNYTGLVQSTSIKVVLRPAILYQFRIRTRNRVGVSLPSVATSTACGIPARVPATNPSELYVYGSLRNNLIIKWTTMPYIEHYGSNLGYILKVTCLNCDIIPRTAVNNTVIGDWRTDSITMTSFLVGTKVYEIETYKQFKVSIQSQNEKGESTAPPTFAVGHSGEAVPTIVPPSPTLVNATSKGAVLRWQAITEAQLPQVNGYFRGYRIEWCDAFLDAIQCDKQTRFQDVILKIPDTPVFYSRRRRSIVDFEDTRPLDLLSSDGESHLTESVLERYLPELHRKGDSDVYTPVHTQVCRSTPIRNISCPGTGRFPRAVQSPSIMGEAYAYTLGRVTRQVRDFPDLPTFVWGQVVEHSLTGVPGNSSVRVWLRVLNTRFAGPMSPVISLNTLEDTPGPVANLQVVTIGVTYADIVWTPPAEPNGIVLGYEFEAKELHGLEMGFGFRFPPLQDGNATQCRLPGLRPNTSYRITVWPFTSAGTGVDTFIDFSTAPSDVAPSPPNFVVTHIGMTNFTVMYEPSHIGIPGTVFFVQYREPGVIHWLESTRTFVQRVINVEELMPDTFYEVRVVATNGEGLSTATADRLIHTMGGPGPGSLAGASGTWFIIVCVLLSVFIAIFILLFLLRRHRLKILKQKAVGPEVAPLVTSPEYAQPMNGDELGGLLSPQQPDYPDRSQGFASTDRHQTGANYPGAEAWLPDEESGMSDQDGRQQWDDDRDIVHRRNVTSGSPILSNEEETELEVENSYIASGSELDSIAADPRIRTISKRQPTDARRPSGNGSRRPLRPNSPRDSSTYSHCSRKETRTISCFTMHSVHLCLLSSMISVIILVHTLRSLRVLDLHLAQEVTESELNADHFVQSRIEARSFIKIILDGTGSTICVLFWGLAIVVRLRPRDLTKKQYKFYHIISTVLWQLLVVPYLLGSLVHSIYLLFIMLDDAGFVQSETANSLRDAFVSLSSFQPEVYKLKVVNALVEIQRKYTCCGGTSYMDWLELEFVTEKVYDTNKTVFDPWGRHYSSGFFPTSCCDRTKTVSCSETMLNPSVEVTKYHLTYEAPVYRRDCITALYKHKYTELAGLIGLFATIDICLHALQVFAQLYAYHKSATRYPCITWANRLPPLQSNLTPPKLGSYRENTGSVVHRTGSITHMDGSRTHRDGSVVMPDGSHIPKPEKLVHRSGSVTLRSGSRIHRTGSRTHIDGSRTHRTGSVTFVDGSRLHKDQTITPGPGDSREACMLGDNPQLFFGSTGYISTDRLIQSCQGLHLFAKPSLEQQPDVADKAEWMENIMKIGWIAHGGGKQYCTIVPRVAMRPSRQLGPVQTSEFRRFLRLHIPIVEAIIYTDGNAVLEYEANAYYRGFCISFIRGILFLLLGYVAATILCPIFLPTNLDSPILNTVYLWPWKPSDREKLDMAISENAVAIHEQISLQVSLLLYSCIMCGALISPRFRCLLFLSIPIFGMQCGHMYLINQMFHAAMLGPVATSERNFVSTSATLECLEEMSFNLSRDMRRINWVYPLEDAIKEKSADVLGLSEADFRNVSLGFIELSSELSDNIVTSLMHLYNGTEALRTLGRNQSNLAKRVEKRFDNTTAAYLKVANTMTNRLIIPLTDKSNQLVDMSNKAGLARELLEGLQTAISGGREMEEGLYKATVLGCMLVKSVKYTQCKKKSDIVCQAVERTIKSLTHEPAWFKLACPPDNPSEVACPVDEFVTEAEQECYDAPGTLGVQYGVGAFTLEALNALKAIADEFKLDQPISMEESLVPVSNKQWTELADDSYERPYYISDYMYGLFYILVICSSLGRLLLIGVFYQSHRYISNYLTSVDFDNIYAGSMFEEVDAKRLADGRETLLPLKSMETSKVYWRSRFYTCRELKRVAVNLLRAVVYGCFLLVLFAVGWNMEEMATFLIDLTAGYYGMRMQIRQAQFTGNHADVSGDGIFYQLLKKILYNINQLKAIELNYDPKFCSPYVYSPSVRLERDFYNAWYLLMFLIVIAPLLLRTRHVVASFFYPSRVKNRTVALYNSLLTRRRRHMTTCRNLIVHWVREGRLQEEARKFGQPTFLASIHQSFAQLVGMDKKMCLICQDWINSGPQIAVCTLDKAALCRQCVEVVLRKEICVVCLDRNPKRLFKERRRIQRLENRANMKAELLSPRQLLD</sequence>
<dbReference type="InterPro" id="IPR003598">
    <property type="entry name" value="Ig_sub2"/>
</dbReference>
<feature type="transmembrane region" description="Helical" evidence="7">
    <location>
        <begin position="1563"/>
        <end position="1588"/>
    </location>
</feature>
<feature type="domain" description="Ig-like" evidence="9">
    <location>
        <begin position="138"/>
        <end position="210"/>
    </location>
</feature>
<feature type="transmembrane region" description="Helical" evidence="7">
    <location>
        <begin position="1725"/>
        <end position="1749"/>
    </location>
</feature>
<keyword evidence="2 7" id="KW-0812">Transmembrane</keyword>
<evidence type="ECO:0000256" key="8">
    <source>
        <dbReference type="SAM" id="SignalP"/>
    </source>
</evidence>
<feature type="transmembrane region" description="Helical" evidence="7">
    <location>
        <begin position="2433"/>
        <end position="2457"/>
    </location>
</feature>
<comment type="subcellular location">
    <subcellularLocation>
        <location evidence="1">Membrane</location>
        <topology evidence="1">Multi-pass membrane protein</topology>
    </subcellularLocation>
</comment>
<evidence type="ECO:0008006" key="13">
    <source>
        <dbReference type="Google" id="ProtNLM"/>
    </source>
</evidence>
<dbReference type="GeneID" id="20316761"/>
<feature type="domain" description="Ig-like" evidence="9">
    <location>
        <begin position="227"/>
        <end position="309"/>
    </location>
</feature>
<evidence type="ECO:0000313" key="11">
    <source>
        <dbReference type="EMBL" id="KER31123.1"/>
    </source>
</evidence>
<evidence type="ECO:0000256" key="7">
    <source>
        <dbReference type="SAM" id="Phobius"/>
    </source>
</evidence>
<dbReference type="STRING" id="6198.A0A074ZUJ1"/>
<evidence type="ECO:0000256" key="2">
    <source>
        <dbReference type="ARBA" id="ARBA00022692"/>
    </source>
</evidence>
<feature type="domain" description="Ig-like" evidence="9">
    <location>
        <begin position="505"/>
        <end position="597"/>
    </location>
</feature>
<dbReference type="SUPFAM" id="SSF48652">
    <property type="entry name" value="Tetraspanin"/>
    <property type="match status" value="1"/>
</dbReference>
<feature type="signal peptide" evidence="8">
    <location>
        <begin position="1"/>
        <end position="22"/>
    </location>
</feature>
<dbReference type="CTD" id="20316761"/>
<dbReference type="InterPro" id="IPR036116">
    <property type="entry name" value="FN3_sf"/>
</dbReference>
<dbReference type="Pfam" id="PF07782">
    <property type="entry name" value="DC_STAMP"/>
    <property type="match status" value="1"/>
</dbReference>
<keyword evidence="8" id="KW-0732">Signal</keyword>
<accession>A0A074ZUJ1</accession>
<dbReference type="EMBL" id="KL596650">
    <property type="protein sequence ID" value="KER31123.1"/>
    <property type="molecule type" value="Genomic_DNA"/>
</dbReference>
<dbReference type="InterPro" id="IPR013783">
    <property type="entry name" value="Ig-like_fold"/>
</dbReference>
<evidence type="ECO:0000259" key="10">
    <source>
        <dbReference type="PROSITE" id="PS50853"/>
    </source>
</evidence>
<evidence type="ECO:0000256" key="6">
    <source>
        <dbReference type="SAM" id="MobiDB-lite"/>
    </source>
</evidence>
<keyword evidence="4 7" id="KW-1133">Transmembrane helix</keyword>
<evidence type="ECO:0000256" key="5">
    <source>
        <dbReference type="ARBA" id="ARBA00023136"/>
    </source>
</evidence>
<evidence type="ECO:0000256" key="1">
    <source>
        <dbReference type="ARBA" id="ARBA00004141"/>
    </source>
</evidence>
<feature type="domain" description="Fibronectin type-III" evidence="10">
    <location>
        <begin position="1051"/>
        <end position="1148"/>
    </location>
</feature>
<feature type="transmembrane region" description="Helical" evidence="7">
    <location>
        <begin position="2626"/>
        <end position="2644"/>
    </location>
</feature>
<keyword evidence="3" id="KW-0677">Repeat</keyword>
<feature type="domain" description="Ig-like" evidence="9">
    <location>
        <begin position="322"/>
        <end position="409"/>
    </location>
</feature>
<name>A0A074ZUJ1_OPIVI</name>
<dbReference type="SMART" id="SM00060">
    <property type="entry name" value="FN3"/>
    <property type="match status" value="4"/>
</dbReference>
<evidence type="ECO:0000259" key="9">
    <source>
        <dbReference type="PROSITE" id="PS50835"/>
    </source>
</evidence>
<dbReference type="Gene3D" id="2.60.40.10">
    <property type="entry name" value="Immunoglobulins"/>
    <property type="match status" value="10"/>
</dbReference>
<feature type="domain" description="Ig-like" evidence="9">
    <location>
        <begin position="415"/>
        <end position="496"/>
    </location>
</feature>
<feature type="domain" description="Ig-like" evidence="9">
    <location>
        <begin position="27"/>
        <end position="116"/>
    </location>
</feature>
<feature type="domain" description="Fibronectin type-III" evidence="10">
    <location>
        <begin position="602"/>
        <end position="706"/>
    </location>
</feature>
<dbReference type="CDD" id="cd00096">
    <property type="entry name" value="Ig"/>
    <property type="match status" value="1"/>
</dbReference>
<dbReference type="Pfam" id="PF00041">
    <property type="entry name" value="fn3"/>
    <property type="match status" value="2"/>
</dbReference>
<dbReference type="PROSITE" id="PS50835">
    <property type="entry name" value="IG_LIKE"/>
    <property type="match status" value="6"/>
</dbReference>
<feature type="chain" id="PRO_5001704298" description="Neuroglian" evidence="8">
    <location>
        <begin position="23"/>
        <end position="2801"/>
    </location>
</feature>
<dbReference type="SUPFAM" id="SSF49265">
    <property type="entry name" value="Fibronectin type III"/>
    <property type="match status" value="4"/>
</dbReference>